<feature type="signal peptide" evidence="2">
    <location>
        <begin position="1"/>
        <end position="21"/>
    </location>
</feature>
<dbReference type="EMBL" id="JAULSV010000005">
    <property type="protein sequence ID" value="KAK0643110.1"/>
    <property type="molecule type" value="Genomic_DNA"/>
</dbReference>
<feature type="region of interest" description="Disordered" evidence="1">
    <location>
        <begin position="30"/>
        <end position="49"/>
    </location>
</feature>
<evidence type="ECO:0008006" key="5">
    <source>
        <dbReference type="Google" id="ProtNLM"/>
    </source>
</evidence>
<keyword evidence="2" id="KW-0732">Signal</keyword>
<organism evidence="3 4">
    <name type="scientific">Cercophora newfieldiana</name>
    <dbReference type="NCBI Taxonomy" id="92897"/>
    <lineage>
        <taxon>Eukaryota</taxon>
        <taxon>Fungi</taxon>
        <taxon>Dikarya</taxon>
        <taxon>Ascomycota</taxon>
        <taxon>Pezizomycotina</taxon>
        <taxon>Sordariomycetes</taxon>
        <taxon>Sordariomycetidae</taxon>
        <taxon>Sordariales</taxon>
        <taxon>Lasiosphaeriaceae</taxon>
        <taxon>Cercophora</taxon>
    </lineage>
</organism>
<evidence type="ECO:0000313" key="4">
    <source>
        <dbReference type="Proteomes" id="UP001174936"/>
    </source>
</evidence>
<evidence type="ECO:0000313" key="3">
    <source>
        <dbReference type="EMBL" id="KAK0643110.1"/>
    </source>
</evidence>
<dbReference type="AlphaFoldDB" id="A0AA39Y223"/>
<reference evidence="3" key="1">
    <citation type="submission" date="2023-06" db="EMBL/GenBank/DDBJ databases">
        <title>Genome-scale phylogeny and comparative genomics of the fungal order Sordariales.</title>
        <authorList>
            <consortium name="Lawrence Berkeley National Laboratory"/>
            <person name="Hensen N."/>
            <person name="Bonometti L."/>
            <person name="Westerberg I."/>
            <person name="Brannstrom I.O."/>
            <person name="Guillou S."/>
            <person name="Cros-Aarteil S."/>
            <person name="Calhoun S."/>
            <person name="Haridas S."/>
            <person name="Kuo A."/>
            <person name="Mondo S."/>
            <person name="Pangilinan J."/>
            <person name="Riley R."/>
            <person name="Labutti K."/>
            <person name="Andreopoulos B."/>
            <person name="Lipzen A."/>
            <person name="Chen C."/>
            <person name="Yanf M."/>
            <person name="Daum C."/>
            <person name="Ng V."/>
            <person name="Clum A."/>
            <person name="Steindorff A."/>
            <person name="Ohm R."/>
            <person name="Martin F."/>
            <person name="Silar P."/>
            <person name="Natvig D."/>
            <person name="Lalanne C."/>
            <person name="Gautier V."/>
            <person name="Ament-Velasquez S.L."/>
            <person name="Kruys A."/>
            <person name="Hutchinson M.I."/>
            <person name="Powell A.J."/>
            <person name="Barry K."/>
            <person name="Miller A.N."/>
            <person name="Grigoriev I.V."/>
            <person name="Debuchy R."/>
            <person name="Gladieux P."/>
            <person name="Thoren M.H."/>
            <person name="Johannesson H."/>
        </authorList>
    </citation>
    <scope>NUCLEOTIDE SEQUENCE</scope>
    <source>
        <strain evidence="3">SMH2532-1</strain>
    </source>
</reference>
<comment type="caution">
    <text evidence="3">The sequence shown here is derived from an EMBL/GenBank/DDBJ whole genome shotgun (WGS) entry which is preliminary data.</text>
</comment>
<dbReference type="Proteomes" id="UP001174936">
    <property type="component" value="Unassembled WGS sequence"/>
</dbReference>
<proteinExistence type="predicted"/>
<protein>
    <recommendedName>
        <fullName evidence="5">Secreted protein</fullName>
    </recommendedName>
</protein>
<name>A0AA39Y223_9PEZI</name>
<gene>
    <name evidence="3" type="ORF">B0T16DRAFT_177178</name>
</gene>
<keyword evidence="4" id="KW-1185">Reference proteome</keyword>
<feature type="chain" id="PRO_5041305771" description="Secreted protein" evidence="2">
    <location>
        <begin position="22"/>
        <end position="99"/>
    </location>
</feature>
<accession>A0AA39Y223</accession>
<sequence>MVRNSSFPFLSVSCLPAPLFASTLQTPPPRGVGDCRDSHQDGNTNERAACGRPHEAIGEANHAAVRTTCVDRFASCSHCASVARWGHWLDTVPYAELEV</sequence>
<evidence type="ECO:0000256" key="1">
    <source>
        <dbReference type="SAM" id="MobiDB-lite"/>
    </source>
</evidence>
<evidence type="ECO:0000256" key="2">
    <source>
        <dbReference type="SAM" id="SignalP"/>
    </source>
</evidence>